<evidence type="ECO:0000256" key="24">
    <source>
        <dbReference type="ARBA" id="ARBA00050486"/>
    </source>
</evidence>
<evidence type="ECO:0000259" key="34">
    <source>
        <dbReference type="Pfam" id="PF01764"/>
    </source>
</evidence>
<dbReference type="GO" id="GO:0098921">
    <property type="term" value="P:retrograde trans-synaptic signaling by endocannabinoid"/>
    <property type="evidence" value="ECO:0007669"/>
    <property type="project" value="UniProtKB-ARBA"/>
</dbReference>
<evidence type="ECO:0000256" key="23">
    <source>
        <dbReference type="ARBA" id="ARBA00048382"/>
    </source>
</evidence>
<evidence type="ECO:0000256" key="22">
    <source>
        <dbReference type="ARBA" id="ARBA00037872"/>
    </source>
</evidence>
<comment type="catalytic activity">
    <reaction evidence="26">
        <text>1-(9Z-octadecenoyl)-2-(5Z,8Z,11Z,14Z-eicosatetraenoyl)-sn-glycerol + H2O = 2-(5Z,8Z,11Z,14Z-eicosatetraenoyl)-glycerol + (9Z)-octadecenoate + H(+)</text>
        <dbReference type="Rhea" id="RHEA:38515"/>
        <dbReference type="ChEBI" id="CHEBI:15377"/>
        <dbReference type="ChEBI" id="CHEBI:15378"/>
        <dbReference type="ChEBI" id="CHEBI:30823"/>
        <dbReference type="ChEBI" id="CHEBI:52392"/>
        <dbReference type="ChEBI" id="CHEBI:75449"/>
    </reaction>
    <physiologicalReaction direction="left-to-right" evidence="26">
        <dbReference type="Rhea" id="RHEA:38516"/>
    </physiologicalReaction>
</comment>
<evidence type="ECO:0000256" key="3">
    <source>
        <dbReference type="ARBA" id="ARBA00004520"/>
    </source>
</evidence>
<comment type="catalytic activity">
    <reaction evidence="27">
        <text>1-octadecanoyl-2-(5Z,8Z,11Z,14Z-eicosatetraenoyl)-sn-glycerol + H2O = 2-(5Z,8Z,11Z,14Z-eicosatetraenoyl)-glycerol + octadecanoate + H(+)</text>
        <dbReference type="Rhea" id="RHEA:38507"/>
        <dbReference type="ChEBI" id="CHEBI:15377"/>
        <dbReference type="ChEBI" id="CHEBI:15378"/>
        <dbReference type="ChEBI" id="CHEBI:25629"/>
        <dbReference type="ChEBI" id="CHEBI:52392"/>
        <dbReference type="ChEBI" id="CHEBI:75728"/>
    </reaction>
    <physiologicalReaction direction="left-to-right" evidence="27">
        <dbReference type="Rhea" id="RHEA:38508"/>
    </physiologicalReaction>
</comment>
<comment type="similarity">
    <text evidence="4">Belongs to the AB hydrolase superfamily. Lipase family.</text>
</comment>
<comment type="catalytic activity">
    <reaction evidence="23">
        <text>1,2-di-(9Z-octadecenoyl)-sn-glycerol + H2O = 2-(9Z-octadecenoyl)-glycerol + (9Z)-octadecenoate + H(+)</text>
        <dbReference type="Rhea" id="RHEA:38511"/>
        <dbReference type="ChEBI" id="CHEBI:15377"/>
        <dbReference type="ChEBI" id="CHEBI:15378"/>
        <dbReference type="ChEBI" id="CHEBI:30823"/>
        <dbReference type="ChEBI" id="CHEBI:52333"/>
        <dbReference type="ChEBI" id="CHEBI:73990"/>
    </reaction>
    <physiologicalReaction direction="left-to-right" evidence="23">
        <dbReference type="Rhea" id="RHEA:38512"/>
    </physiologicalReaction>
</comment>
<dbReference type="OMA" id="CCCGSND"/>
<feature type="transmembrane region" description="Helical" evidence="33">
    <location>
        <begin position="142"/>
        <end position="166"/>
    </location>
</feature>
<keyword evidence="14" id="KW-0770">Synapse</keyword>
<evidence type="ECO:0000256" key="11">
    <source>
        <dbReference type="ARBA" id="ARBA00022837"/>
    </source>
</evidence>
<keyword evidence="12" id="KW-0442">Lipid degradation</keyword>
<keyword evidence="8" id="KW-0479">Metal-binding</keyword>
<dbReference type="PANTHER" id="PTHR45792:SF8">
    <property type="entry name" value="DIACYLGLYCEROL LIPASE-ALPHA"/>
    <property type="match status" value="1"/>
</dbReference>
<dbReference type="eggNOG" id="KOG2088">
    <property type="taxonomic scope" value="Eukaryota"/>
</dbReference>
<evidence type="ECO:0000313" key="35">
    <source>
        <dbReference type="EMBL" id="EDO43710.1"/>
    </source>
</evidence>
<dbReference type="SUPFAM" id="SSF53474">
    <property type="entry name" value="alpha/beta-Hydrolases"/>
    <property type="match status" value="1"/>
</dbReference>
<dbReference type="GO" id="GO:0016298">
    <property type="term" value="F:lipase activity"/>
    <property type="evidence" value="ECO:0000318"/>
    <property type="project" value="GO_Central"/>
</dbReference>
<evidence type="ECO:0000256" key="13">
    <source>
        <dbReference type="ARBA" id="ARBA00022989"/>
    </source>
</evidence>
<evidence type="ECO:0000256" key="16">
    <source>
        <dbReference type="ARBA" id="ARBA00023136"/>
    </source>
</evidence>
<evidence type="ECO:0000256" key="28">
    <source>
        <dbReference type="ARBA" id="ARBA00052463"/>
    </source>
</evidence>
<keyword evidence="16 33" id="KW-0472">Membrane</keyword>
<dbReference type="InterPro" id="IPR002921">
    <property type="entry name" value="Fungal_lipase-type"/>
</dbReference>
<keyword evidence="15" id="KW-0443">Lipid metabolism</keyword>
<keyword evidence="36" id="KW-1185">Reference proteome</keyword>
<evidence type="ECO:0000256" key="19">
    <source>
        <dbReference type="ARBA" id="ARBA00023273"/>
    </source>
</evidence>
<keyword evidence="9" id="KW-0967">Endosome</keyword>
<dbReference type="InParanoid" id="A7RXR6"/>
<dbReference type="GO" id="GO:0046872">
    <property type="term" value="F:metal ion binding"/>
    <property type="evidence" value="ECO:0007669"/>
    <property type="project" value="UniProtKB-KW"/>
</dbReference>
<comment type="catalytic activity">
    <reaction evidence="28">
        <text>1-(9Z-octadecenoyl)-2-O-(5Z,8Z,11Z,14Z-eicosatetraenyl)-sn-glycerol + H2O = 2-O-(5Z,8Z,11Z,14Z)-eicosatetraenylglycerol + (9Z)-octadecenoate + H(+)</text>
        <dbReference type="Rhea" id="RHEA:38527"/>
        <dbReference type="ChEBI" id="CHEBI:15377"/>
        <dbReference type="ChEBI" id="CHEBI:15378"/>
        <dbReference type="ChEBI" id="CHEBI:30823"/>
        <dbReference type="ChEBI" id="CHEBI:75913"/>
        <dbReference type="ChEBI" id="CHEBI:75914"/>
    </reaction>
    <physiologicalReaction direction="left-to-right" evidence="28">
        <dbReference type="Rhea" id="RHEA:38528"/>
    </physiologicalReaction>
</comment>
<keyword evidence="13 33" id="KW-1133">Transmembrane helix</keyword>
<dbReference type="PANTHER" id="PTHR45792">
    <property type="entry name" value="DIACYLGLYCEROL LIPASE HOMOLOG-RELATED"/>
    <property type="match status" value="1"/>
</dbReference>
<feature type="domain" description="Fungal lipase-type" evidence="34">
    <location>
        <begin position="399"/>
        <end position="536"/>
    </location>
</feature>
<protein>
    <recommendedName>
        <fullName evidence="30">Diacylglycerol lipase-alpha</fullName>
        <ecNumber evidence="21">3.1.1.116</ecNumber>
    </recommendedName>
    <alternativeName>
        <fullName evidence="32">Neural stem cell-derived dendrite regulator</fullName>
    </alternativeName>
    <alternativeName>
        <fullName evidence="31">Sn1-specific diacylglycerol lipase alpha</fullName>
    </alternativeName>
</protein>
<comment type="catalytic activity">
    <reaction evidence="20">
        <text>a 1,2-diacyl-sn-glycerol + H2O = a 2-acylglycerol + a fatty acid + H(+)</text>
        <dbReference type="Rhea" id="RHEA:33275"/>
        <dbReference type="ChEBI" id="CHEBI:15377"/>
        <dbReference type="ChEBI" id="CHEBI:15378"/>
        <dbReference type="ChEBI" id="CHEBI:17389"/>
        <dbReference type="ChEBI" id="CHEBI:17815"/>
        <dbReference type="ChEBI" id="CHEBI:28868"/>
        <dbReference type="EC" id="3.1.1.116"/>
    </reaction>
    <physiologicalReaction direction="left-to-right" evidence="20">
        <dbReference type="Rhea" id="RHEA:33276"/>
    </physiologicalReaction>
</comment>
<evidence type="ECO:0000256" key="17">
    <source>
        <dbReference type="ARBA" id="ARBA00023180"/>
    </source>
</evidence>
<accession>A7RXR6</accession>
<dbReference type="PhylomeDB" id="A7RXR6"/>
<evidence type="ECO:0000256" key="18">
    <source>
        <dbReference type="ARBA" id="ARBA00023257"/>
    </source>
</evidence>
<dbReference type="InterPro" id="IPR029058">
    <property type="entry name" value="AB_hydrolase_fold"/>
</dbReference>
<dbReference type="FunFam" id="3.40.50.1820:FF:000015">
    <property type="entry name" value="Sn1-specific diacylglycerol lipase alpha"/>
    <property type="match status" value="1"/>
</dbReference>
<keyword evidence="17" id="KW-0325">Glycoprotein</keyword>
<dbReference type="InterPro" id="IPR052214">
    <property type="entry name" value="DAG_Lipase-Related"/>
</dbReference>
<evidence type="ECO:0000256" key="20">
    <source>
        <dbReference type="ARBA" id="ARBA00024531"/>
    </source>
</evidence>
<dbReference type="AlphaFoldDB" id="A7RXR6"/>
<evidence type="ECO:0000256" key="15">
    <source>
        <dbReference type="ARBA" id="ARBA00023098"/>
    </source>
</evidence>
<evidence type="ECO:0000313" key="36">
    <source>
        <dbReference type="Proteomes" id="UP000001593"/>
    </source>
</evidence>
<dbReference type="GO" id="GO:0098839">
    <property type="term" value="C:postsynaptic density membrane"/>
    <property type="evidence" value="ECO:0007669"/>
    <property type="project" value="UniProtKB-SubCell"/>
</dbReference>
<dbReference type="EC" id="3.1.1.116" evidence="21"/>
<dbReference type="GO" id="GO:0047372">
    <property type="term" value="F:monoacylglycerol lipase activity"/>
    <property type="evidence" value="ECO:0007669"/>
    <property type="project" value="UniProtKB-ARBA"/>
</dbReference>
<dbReference type="GO" id="GO:0032591">
    <property type="term" value="C:dendritic spine membrane"/>
    <property type="evidence" value="ECO:0007669"/>
    <property type="project" value="UniProtKB-SubCell"/>
</dbReference>
<evidence type="ECO:0000256" key="1">
    <source>
        <dbReference type="ARBA" id="ARBA00001913"/>
    </source>
</evidence>
<dbReference type="CDD" id="cd00519">
    <property type="entry name" value="Lipase_3"/>
    <property type="match status" value="1"/>
</dbReference>
<dbReference type="Gene3D" id="3.40.50.1820">
    <property type="entry name" value="alpha/beta hydrolase"/>
    <property type="match status" value="1"/>
</dbReference>
<comment type="subunit">
    <text evidence="29">Interacts (via C-terminal) with CAMK2A; leading to the phosphorylation and inhibition of DAGLA enzymatic activity. Interacts (via PPXXF motif) with HOMER1 and HOMER2; this interaction is required for DAGLA membrane localization.</text>
</comment>
<evidence type="ECO:0000256" key="33">
    <source>
        <dbReference type="SAM" id="Phobius"/>
    </source>
</evidence>
<keyword evidence="10" id="KW-0378">Hydrolase</keyword>
<feature type="non-terminal residue" evidence="35">
    <location>
        <position position="1"/>
    </location>
</feature>
<evidence type="ECO:0000256" key="14">
    <source>
        <dbReference type="ARBA" id="ARBA00023018"/>
    </source>
</evidence>
<evidence type="ECO:0000256" key="6">
    <source>
        <dbReference type="ARBA" id="ARBA00022553"/>
    </source>
</evidence>
<reference evidence="35 36" key="1">
    <citation type="journal article" date="2007" name="Science">
        <title>Sea anemone genome reveals ancestral eumetazoan gene repertoire and genomic organization.</title>
        <authorList>
            <person name="Putnam N.H."/>
            <person name="Srivastava M."/>
            <person name="Hellsten U."/>
            <person name="Dirks B."/>
            <person name="Chapman J."/>
            <person name="Salamov A."/>
            <person name="Terry A."/>
            <person name="Shapiro H."/>
            <person name="Lindquist E."/>
            <person name="Kapitonov V.V."/>
            <person name="Jurka J."/>
            <person name="Genikhovich G."/>
            <person name="Grigoriev I.V."/>
            <person name="Lucas S.M."/>
            <person name="Steele R.E."/>
            <person name="Finnerty J.R."/>
            <person name="Technau U."/>
            <person name="Martindale M.Q."/>
            <person name="Rokhsar D.S."/>
        </authorList>
    </citation>
    <scope>NUCLEOTIDE SEQUENCE [LARGE SCALE GENOMIC DNA]</scope>
    <source>
        <strain evidence="36">CH2 X CH6</strain>
    </source>
</reference>
<keyword evidence="7 33" id="KW-0812">Transmembrane</keyword>
<comment type="cofactor">
    <cofactor evidence="1">
        <name>Ca(2+)</name>
        <dbReference type="ChEBI" id="CHEBI:29108"/>
    </cofactor>
</comment>
<keyword evidence="19" id="KW-0966">Cell projection</keyword>
<evidence type="ECO:0000256" key="30">
    <source>
        <dbReference type="ARBA" id="ARBA00071957"/>
    </source>
</evidence>
<dbReference type="GO" id="GO:0031901">
    <property type="term" value="C:early endosome membrane"/>
    <property type="evidence" value="ECO:0007669"/>
    <property type="project" value="UniProtKB-SubCell"/>
</dbReference>
<comment type="catalytic activity">
    <reaction evidence="24">
        <text>1-(9Z-octadecenoyl)-2-octadecanoyl-sn-glycerol + H2O = 2-octadecanoylglycerol + (9Z)-octadecenoate + H(+)</text>
        <dbReference type="Rhea" id="RHEA:38519"/>
        <dbReference type="ChEBI" id="CHEBI:15377"/>
        <dbReference type="ChEBI" id="CHEBI:15378"/>
        <dbReference type="ChEBI" id="CHEBI:30823"/>
        <dbReference type="ChEBI" id="CHEBI:75448"/>
        <dbReference type="ChEBI" id="CHEBI:75456"/>
    </reaction>
    <physiologicalReaction direction="left-to-right" evidence="24">
        <dbReference type="Rhea" id="RHEA:38520"/>
    </physiologicalReaction>
</comment>
<evidence type="ECO:0000256" key="27">
    <source>
        <dbReference type="ARBA" id="ARBA00052106"/>
    </source>
</evidence>
<evidence type="ECO:0000256" key="5">
    <source>
        <dbReference type="ARBA" id="ARBA00022475"/>
    </source>
</evidence>
<feature type="transmembrane region" description="Helical" evidence="33">
    <location>
        <begin position="66"/>
        <end position="87"/>
    </location>
</feature>
<dbReference type="Pfam" id="PF01764">
    <property type="entry name" value="Lipase_3"/>
    <property type="match status" value="1"/>
</dbReference>
<dbReference type="Proteomes" id="UP000001593">
    <property type="component" value="Unassembled WGS sequence"/>
</dbReference>
<feature type="transmembrane region" description="Helical" evidence="33">
    <location>
        <begin position="107"/>
        <end position="130"/>
    </location>
</feature>
<feature type="transmembrane region" description="Helical" evidence="33">
    <location>
        <begin position="18"/>
        <end position="46"/>
    </location>
</feature>
<evidence type="ECO:0000256" key="4">
    <source>
        <dbReference type="ARBA" id="ARBA00010701"/>
    </source>
</evidence>
<evidence type="ECO:0000256" key="10">
    <source>
        <dbReference type="ARBA" id="ARBA00022801"/>
    </source>
</evidence>
<gene>
    <name evidence="35" type="ORF">NEMVEDRAFT_v1g60191</name>
</gene>
<evidence type="ECO:0000256" key="29">
    <source>
        <dbReference type="ARBA" id="ARBA00063298"/>
    </source>
</evidence>
<comment type="catalytic activity">
    <reaction evidence="25">
        <text>1-(9Z-octadecenoyl)-2-(9Z,12Z-octadecadienoyl)-sn-glycerol + H2O = 2-(9Z,12Z-octadecadienoyl)-glycerol + (9Z)-octadecenoate + H(+)</text>
        <dbReference type="Rhea" id="RHEA:38523"/>
        <dbReference type="ChEBI" id="CHEBI:15377"/>
        <dbReference type="ChEBI" id="CHEBI:15378"/>
        <dbReference type="ChEBI" id="CHEBI:30823"/>
        <dbReference type="ChEBI" id="CHEBI:75450"/>
        <dbReference type="ChEBI" id="CHEBI:75457"/>
    </reaction>
    <physiologicalReaction direction="left-to-right" evidence="25">
        <dbReference type="Rhea" id="RHEA:38524"/>
    </physiologicalReaction>
</comment>
<keyword evidence="11" id="KW-0106">Calcium</keyword>
<name>A7RXR6_NEMVE</name>
<evidence type="ECO:0000256" key="8">
    <source>
        <dbReference type="ARBA" id="ARBA00022723"/>
    </source>
</evidence>
<proteinExistence type="inferred from homology"/>
<evidence type="ECO:0000256" key="2">
    <source>
        <dbReference type="ARBA" id="ARBA00004332"/>
    </source>
</evidence>
<sequence length="675" mass="77322">MPGIVVFRRRWMVASDDFVIPFAIAFVVRGIWLIILGVSMILFHGFQHQHHLITKEENVCEQTIDYFIGGYLALLFATEIMELSVAWMSGKGSLMDTEPRNFIPALLYVRLMLSIIEVVWLAIGVKWIFLDTQVCPLTDEIYIARAVVVFNWMFLFIVTVIILCTFDTAGRTWFAMQRARDGGHVLDAPCKYRTRIAKKYESRWKGCFRYAFCCIGAEGQGDENTRVSPLCRTLAEFFQDLDVVPSDFAAGLVLLRRHQKCEEHQELERALQERRVQEMTTVRENFFLLIFHTQEEFLLYKEIAYFMNHALAAYGWPIYMKNHVLSFVCTRCCYGCRNNDSRLHKIVQVDEDNCCRCHFSALKRIAGLHNTDVIYVSYHNSLYKSPFYVALDHHKKAVVVVIRGTLSLQDILTDFTVEPERIPAEGGDPSWFGHKGMVRCAVYIQRKLENDGILHTAFNADPDCGTRSYRLVLLGHSLGAGTAAILAFLLRPRYPDLFCYAYSPPGANLSLSAAKYARDFVISIVIGKDLVPRLSLFTLEDLRNKIMTLITRSRIPKWKILRGCACRCAFVCCAGCRCVNIEGHQHEIDGEVQTIQIPEITHSNSMRFFPPGRIMHVVKTVSVSRGCGQKETMFEPVWADLEDFQNIKISGLMWMDHMPDFVLEALNKCLPTKEQ</sequence>
<dbReference type="GO" id="GO:0019369">
    <property type="term" value="P:arachidonate metabolic process"/>
    <property type="evidence" value="ECO:0000318"/>
    <property type="project" value="GO_Central"/>
</dbReference>
<dbReference type="HOGENOM" id="CLU_008300_2_1_1"/>
<keyword evidence="18" id="KW-0628">Postsynaptic cell membrane</keyword>
<evidence type="ECO:0000256" key="31">
    <source>
        <dbReference type="ARBA" id="ARBA00081678"/>
    </source>
</evidence>
<evidence type="ECO:0000256" key="21">
    <source>
        <dbReference type="ARBA" id="ARBA00026104"/>
    </source>
</evidence>
<evidence type="ECO:0000256" key="9">
    <source>
        <dbReference type="ARBA" id="ARBA00022753"/>
    </source>
</evidence>
<evidence type="ECO:0000256" key="12">
    <source>
        <dbReference type="ARBA" id="ARBA00022963"/>
    </source>
</evidence>
<organism evidence="35 36">
    <name type="scientific">Nematostella vectensis</name>
    <name type="common">Starlet sea anemone</name>
    <dbReference type="NCBI Taxonomy" id="45351"/>
    <lineage>
        <taxon>Eukaryota</taxon>
        <taxon>Metazoa</taxon>
        <taxon>Cnidaria</taxon>
        <taxon>Anthozoa</taxon>
        <taxon>Hexacorallia</taxon>
        <taxon>Actiniaria</taxon>
        <taxon>Edwardsiidae</taxon>
        <taxon>Nematostella</taxon>
    </lineage>
</organism>
<keyword evidence="6" id="KW-0597">Phosphoprotein</keyword>
<dbReference type="EMBL" id="DS469551">
    <property type="protein sequence ID" value="EDO43710.1"/>
    <property type="molecule type" value="Genomic_DNA"/>
</dbReference>
<dbReference type="GO" id="GO:0046340">
    <property type="term" value="P:diacylglycerol catabolic process"/>
    <property type="evidence" value="ECO:0000318"/>
    <property type="project" value="GO_Central"/>
</dbReference>
<evidence type="ECO:0000256" key="32">
    <source>
        <dbReference type="ARBA" id="ARBA00082132"/>
    </source>
</evidence>
<keyword evidence="5" id="KW-1003">Cell membrane</keyword>
<comment type="subcellular location">
    <subcellularLocation>
        <location evidence="2">Cell projection</location>
        <location evidence="2">Dendritic spine membrane</location>
        <topology evidence="2">Multi-pass membrane protein</topology>
    </subcellularLocation>
    <subcellularLocation>
        <location evidence="3">Early endosome membrane</location>
        <topology evidence="3">Multi-pass membrane protein</topology>
    </subcellularLocation>
    <subcellularLocation>
        <location evidence="22">Postsynaptic density membrane</location>
        <topology evidence="22">Multi-pass membrane protein</topology>
    </subcellularLocation>
</comment>
<evidence type="ECO:0000256" key="26">
    <source>
        <dbReference type="ARBA" id="ARBA00050861"/>
    </source>
</evidence>
<evidence type="ECO:0000256" key="7">
    <source>
        <dbReference type="ARBA" id="ARBA00022692"/>
    </source>
</evidence>
<evidence type="ECO:0000256" key="25">
    <source>
        <dbReference type="ARBA" id="ARBA00050709"/>
    </source>
</evidence>